<dbReference type="Proteomes" id="UP000747542">
    <property type="component" value="Unassembled WGS sequence"/>
</dbReference>
<comment type="caution">
    <text evidence="1">The sequence shown here is derived from an EMBL/GenBank/DDBJ whole genome shotgun (WGS) entry which is preliminary data.</text>
</comment>
<proteinExistence type="predicted"/>
<evidence type="ECO:0000313" key="1">
    <source>
        <dbReference type="EMBL" id="KAG7154781.1"/>
    </source>
</evidence>
<name>A0A8J5JDM7_HOMAM</name>
<keyword evidence="2" id="KW-1185">Reference proteome</keyword>
<reference evidence="1" key="1">
    <citation type="journal article" date="2021" name="Sci. Adv.">
        <title>The American lobster genome reveals insights on longevity, neural, and immune adaptations.</title>
        <authorList>
            <person name="Polinski J.M."/>
            <person name="Zimin A.V."/>
            <person name="Clark K.F."/>
            <person name="Kohn A.B."/>
            <person name="Sadowski N."/>
            <person name="Timp W."/>
            <person name="Ptitsyn A."/>
            <person name="Khanna P."/>
            <person name="Romanova D.Y."/>
            <person name="Williams P."/>
            <person name="Greenwood S.J."/>
            <person name="Moroz L.L."/>
            <person name="Walt D.R."/>
            <person name="Bodnar A.G."/>
        </authorList>
    </citation>
    <scope>NUCLEOTIDE SEQUENCE</scope>
    <source>
        <strain evidence="1">GMGI-L3</strain>
    </source>
</reference>
<organism evidence="1 2">
    <name type="scientific">Homarus americanus</name>
    <name type="common">American lobster</name>
    <dbReference type="NCBI Taxonomy" id="6706"/>
    <lineage>
        <taxon>Eukaryota</taxon>
        <taxon>Metazoa</taxon>
        <taxon>Ecdysozoa</taxon>
        <taxon>Arthropoda</taxon>
        <taxon>Crustacea</taxon>
        <taxon>Multicrustacea</taxon>
        <taxon>Malacostraca</taxon>
        <taxon>Eumalacostraca</taxon>
        <taxon>Eucarida</taxon>
        <taxon>Decapoda</taxon>
        <taxon>Pleocyemata</taxon>
        <taxon>Astacidea</taxon>
        <taxon>Nephropoidea</taxon>
        <taxon>Nephropidae</taxon>
        <taxon>Homarus</taxon>
    </lineage>
</organism>
<gene>
    <name evidence="1" type="primary">KRBA2-L</name>
    <name evidence="1" type="ORF">Hamer_G018510</name>
</gene>
<protein>
    <submittedName>
        <fullName evidence="1">KRAB-A domain-containing protein 2-like</fullName>
    </submittedName>
</protein>
<sequence>MDGRKERFDLVLAQAEKEKSYNASSLLPRREYESNVDRLMELEKPEVKRTQMDYRLLNKYAVMEISVEGTTVQKLIKKGTALQYVCAEALFDTIQTAHLANGHVGRNTLYKATSEKYANITIAQIRLYL</sequence>
<accession>A0A8J5JDM7</accession>
<dbReference type="AlphaFoldDB" id="A0A8J5JDM7"/>
<evidence type="ECO:0000313" key="2">
    <source>
        <dbReference type="Proteomes" id="UP000747542"/>
    </source>
</evidence>
<dbReference type="EMBL" id="JAHLQT010043933">
    <property type="protein sequence ID" value="KAG7154781.1"/>
    <property type="molecule type" value="Genomic_DNA"/>
</dbReference>